<protein>
    <submittedName>
        <fullName evidence="1">Uncharacterized protein</fullName>
    </submittedName>
</protein>
<sequence>MFYSGSYVYDSQERSITRTIGAAMFSIGLSTSQCLRRAYVCLRRFITIIFEVFSKFIRKSKNSCMQLLSSFSASIKTIFRVLHIANSIDYCLKKKYNNMVDSERSDECIDFTTIITYRNNASVSNFGGGFRWQIEHPWCIIKVERKHFPTVLKKNQEKRKKSDGNTGIFTQNQFSTESIFLYVIMVKLWNMTLLG</sequence>
<dbReference type="EMBL" id="VYZN01000026">
    <property type="protein sequence ID" value="KAE9535270.1"/>
    <property type="molecule type" value="Genomic_DNA"/>
</dbReference>
<keyword evidence="2" id="KW-1185">Reference proteome</keyword>
<evidence type="ECO:0000313" key="2">
    <source>
        <dbReference type="Proteomes" id="UP000475862"/>
    </source>
</evidence>
<dbReference type="AlphaFoldDB" id="A0A6G0TM39"/>
<dbReference type="OrthoDB" id="10452956at2759"/>
<proteinExistence type="predicted"/>
<gene>
    <name evidence="1" type="ORF">AGLY_008003</name>
</gene>
<organism evidence="1 2">
    <name type="scientific">Aphis glycines</name>
    <name type="common">Soybean aphid</name>
    <dbReference type="NCBI Taxonomy" id="307491"/>
    <lineage>
        <taxon>Eukaryota</taxon>
        <taxon>Metazoa</taxon>
        <taxon>Ecdysozoa</taxon>
        <taxon>Arthropoda</taxon>
        <taxon>Hexapoda</taxon>
        <taxon>Insecta</taxon>
        <taxon>Pterygota</taxon>
        <taxon>Neoptera</taxon>
        <taxon>Paraneoptera</taxon>
        <taxon>Hemiptera</taxon>
        <taxon>Sternorrhyncha</taxon>
        <taxon>Aphidomorpha</taxon>
        <taxon>Aphidoidea</taxon>
        <taxon>Aphididae</taxon>
        <taxon>Aphidini</taxon>
        <taxon>Aphis</taxon>
        <taxon>Aphis</taxon>
    </lineage>
</organism>
<reference evidence="1 2" key="1">
    <citation type="submission" date="2019-08" db="EMBL/GenBank/DDBJ databases">
        <title>The genome of the soybean aphid Biotype 1, its phylome, world population structure and adaptation to the North American continent.</title>
        <authorList>
            <person name="Giordano R."/>
            <person name="Donthu R.K."/>
            <person name="Hernandez A.G."/>
            <person name="Wright C.L."/>
            <person name="Zimin A.V."/>
        </authorList>
    </citation>
    <scope>NUCLEOTIDE SEQUENCE [LARGE SCALE GENOMIC DNA]</scope>
    <source>
        <tissue evidence="1">Whole aphids</tissue>
    </source>
</reference>
<accession>A0A6G0TM39</accession>
<name>A0A6G0TM39_APHGL</name>
<evidence type="ECO:0000313" key="1">
    <source>
        <dbReference type="EMBL" id="KAE9535270.1"/>
    </source>
</evidence>
<dbReference type="Proteomes" id="UP000475862">
    <property type="component" value="Unassembled WGS sequence"/>
</dbReference>
<comment type="caution">
    <text evidence="1">The sequence shown here is derived from an EMBL/GenBank/DDBJ whole genome shotgun (WGS) entry which is preliminary data.</text>
</comment>